<dbReference type="PANTHER" id="PTHR43546:SF3">
    <property type="entry name" value="UPF0173 METAL-DEPENDENT HYDROLASE MJ1163"/>
    <property type="match status" value="1"/>
</dbReference>
<sequence length="277" mass="29494">MPKRRKPHGREENDALGIVVTWLGHSTAVVDLDGVRIVADPLLRRNNGILRRRGIQPVRAAWEAADAVLLSHLHHDHAEVPSLKLFQGVPVLTAPANATWVRRKGLDGRGLADDEWFPVGAEGHVEVRLVEAIHDSRPMPHRPNAANGHLVRGPSGVAWLAGDTDLYPGMAALSEIAGGSIDVALVPIGGWGPRLSPGHMGPQEAAVACRLSAARHAVPVHWKTLHVPAGEMVPRGWMDVAGPRFLEALAAEAPDCRAVDLDIGGSVTIPTVVSPGD</sequence>
<proteinExistence type="predicted"/>
<evidence type="ECO:0000313" key="2">
    <source>
        <dbReference type="EMBL" id="WQQ28017.1"/>
    </source>
</evidence>
<accession>A0ABZ0ZUV5</accession>
<reference evidence="3" key="1">
    <citation type="submission" date="2023-12" db="EMBL/GenBank/DDBJ databases">
        <title>Novel species in genus Nocardioides.</title>
        <authorList>
            <person name="Zhou H."/>
        </authorList>
    </citation>
    <scope>NUCLEOTIDE SEQUENCE [LARGE SCALE GENOMIC DNA]</scope>
    <source>
        <strain evidence="3">HM61</strain>
    </source>
</reference>
<dbReference type="RefSeq" id="WP_322938246.1">
    <property type="nucleotide sequence ID" value="NZ_CP141059.1"/>
</dbReference>
<dbReference type="Gene3D" id="3.60.15.10">
    <property type="entry name" value="Ribonuclease Z/Hydroxyacylglutathione hydrolase-like"/>
    <property type="match status" value="1"/>
</dbReference>
<keyword evidence="3" id="KW-1185">Reference proteome</keyword>
<dbReference type="EMBL" id="CP141059">
    <property type="protein sequence ID" value="WQQ28017.1"/>
    <property type="molecule type" value="Genomic_DNA"/>
</dbReference>
<dbReference type="PANTHER" id="PTHR43546">
    <property type="entry name" value="UPF0173 METAL-DEPENDENT HYDROLASE MJ1163-RELATED"/>
    <property type="match status" value="1"/>
</dbReference>
<protein>
    <submittedName>
        <fullName evidence="2">MBL fold metallo-hydrolase</fullName>
    </submittedName>
</protein>
<dbReference type="Proteomes" id="UP001327225">
    <property type="component" value="Chromosome"/>
</dbReference>
<organism evidence="2 3">
    <name type="scientific">Nocardioides bizhenqiangii</name>
    <dbReference type="NCBI Taxonomy" id="3095076"/>
    <lineage>
        <taxon>Bacteria</taxon>
        <taxon>Bacillati</taxon>
        <taxon>Actinomycetota</taxon>
        <taxon>Actinomycetes</taxon>
        <taxon>Propionibacteriales</taxon>
        <taxon>Nocardioidaceae</taxon>
        <taxon>Nocardioides</taxon>
    </lineage>
</organism>
<dbReference type="SUPFAM" id="SSF56281">
    <property type="entry name" value="Metallo-hydrolase/oxidoreductase"/>
    <property type="match status" value="1"/>
</dbReference>
<evidence type="ECO:0000313" key="3">
    <source>
        <dbReference type="Proteomes" id="UP001327225"/>
    </source>
</evidence>
<feature type="domain" description="Metallo-beta-lactamase" evidence="1">
    <location>
        <begin position="36"/>
        <end position="222"/>
    </location>
</feature>
<evidence type="ECO:0000259" key="1">
    <source>
        <dbReference type="Pfam" id="PF12706"/>
    </source>
</evidence>
<name>A0ABZ0ZUV5_9ACTN</name>
<gene>
    <name evidence="2" type="ORF">SHK19_07235</name>
</gene>
<dbReference type="InterPro" id="IPR050114">
    <property type="entry name" value="UPF0173_UPF0282_UlaG_hydrolase"/>
</dbReference>
<dbReference type="InterPro" id="IPR001279">
    <property type="entry name" value="Metallo-B-lactamas"/>
</dbReference>
<dbReference type="Pfam" id="PF12706">
    <property type="entry name" value="Lactamase_B_2"/>
    <property type="match status" value="1"/>
</dbReference>
<dbReference type="InterPro" id="IPR036866">
    <property type="entry name" value="RibonucZ/Hydroxyglut_hydro"/>
</dbReference>